<reference evidence="1 2" key="1">
    <citation type="submission" date="2019-10" db="EMBL/GenBank/DDBJ databases">
        <title>Genome diversity of Sutterella seckii.</title>
        <authorList>
            <person name="Chaplin A.V."/>
            <person name="Sokolova S.R."/>
            <person name="Mosin K.A."/>
            <person name="Ivanova E.L."/>
            <person name="Kochetkova T.O."/>
            <person name="Goltsov A.Y."/>
            <person name="Trofimov D.Y."/>
            <person name="Efimov B.A."/>
        </authorList>
    </citation>
    <scope>NUCLEOTIDE SEQUENCE [LARGE SCALE GENOMIC DNA]</scope>
    <source>
        <strain evidence="1 2">ASD393</strain>
    </source>
</reference>
<dbReference type="OrthoDB" id="5344095at2"/>
<evidence type="ECO:0000313" key="2">
    <source>
        <dbReference type="Proteomes" id="UP000430564"/>
    </source>
</evidence>
<accession>A0A6I1EKU3</accession>
<sequence length="132" mass="15154">MPNASTPAARDRMSRLKDIPRLREEAETIRVMTGEYCAHFHGTDGKNLCPACREFLAYALKRLACCPYGGEKPVCGKCKIHCYKPAERETARRIMRWAGPRLMWTHPKMAFIHLLDLRREAPEKPRNKAAKS</sequence>
<organism evidence="1 2">
    <name type="scientific">Sutterella seckii</name>
    <dbReference type="NCBI Taxonomy" id="1944635"/>
    <lineage>
        <taxon>Bacteria</taxon>
        <taxon>Pseudomonadati</taxon>
        <taxon>Pseudomonadota</taxon>
        <taxon>Betaproteobacteria</taxon>
        <taxon>Burkholderiales</taxon>
        <taxon>Sutterellaceae</taxon>
        <taxon>Sutterella</taxon>
    </lineage>
</organism>
<dbReference type="InterPro" id="IPR020483">
    <property type="entry name" value="Uncharacterised_YgbA"/>
</dbReference>
<evidence type="ECO:0000313" key="1">
    <source>
        <dbReference type="EMBL" id="KAB7661133.1"/>
    </source>
</evidence>
<dbReference type="NCBIfam" id="NF007714">
    <property type="entry name" value="PRK10410.1-2"/>
    <property type="match status" value="1"/>
</dbReference>
<dbReference type="AlphaFoldDB" id="A0A6I1EKU3"/>
<dbReference type="Pfam" id="PF11756">
    <property type="entry name" value="YgbA_NO"/>
    <property type="match status" value="1"/>
</dbReference>
<gene>
    <name evidence="1" type="ORF">GBM95_05220</name>
</gene>
<comment type="caution">
    <text evidence="1">The sequence shown here is derived from an EMBL/GenBank/DDBJ whole genome shotgun (WGS) entry which is preliminary data.</text>
</comment>
<dbReference type="EMBL" id="WEHX01000023">
    <property type="protein sequence ID" value="KAB7661133.1"/>
    <property type="molecule type" value="Genomic_DNA"/>
</dbReference>
<dbReference type="Proteomes" id="UP000430564">
    <property type="component" value="Unassembled WGS sequence"/>
</dbReference>
<name>A0A6I1EKU3_9BURK</name>
<protein>
    <submittedName>
        <fullName evidence="1">Nitrous oxide-stimulated promoter family protein</fullName>
    </submittedName>
</protein>
<proteinExistence type="predicted"/>